<proteinExistence type="predicted"/>
<dbReference type="SUPFAM" id="SSF51735">
    <property type="entry name" value="NAD(P)-binding Rossmann-fold domains"/>
    <property type="match status" value="1"/>
</dbReference>
<gene>
    <name evidence="4" type="ORF">K491DRAFT_708210</name>
</gene>
<evidence type="ECO:0000313" key="4">
    <source>
        <dbReference type="EMBL" id="KAF2649347.1"/>
    </source>
</evidence>
<reference evidence="4" key="1">
    <citation type="journal article" date="2020" name="Stud. Mycol.">
        <title>101 Dothideomycetes genomes: a test case for predicting lifestyles and emergence of pathogens.</title>
        <authorList>
            <person name="Haridas S."/>
            <person name="Albert R."/>
            <person name="Binder M."/>
            <person name="Bloem J."/>
            <person name="Labutti K."/>
            <person name="Salamov A."/>
            <person name="Andreopoulos B."/>
            <person name="Baker S."/>
            <person name="Barry K."/>
            <person name="Bills G."/>
            <person name="Bluhm B."/>
            <person name="Cannon C."/>
            <person name="Castanera R."/>
            <person name="Culley D."/>
            <person name="Daum C."/>
            <person name="Ezra D."/>
            <person name="Gonzalez J."/>
            <person name="Henrissat B."/>
            <person name="Kuo A."/>
            <person name="Liang C."/>
            <person name="Lipzen A."/>
            <person name="Lutzoni F."/>
            <person name="Magnuson J."/>
            <person name="Mondo S."/>
            <person name="Nolan M."/>
            <person name="Ohm R."/>
            <person name="Pangilinan J."/>
            <person name="Park H.-J."/>
            <person name="Ramirez L."/>
            <person name="Alfaro M."/>
            <person name="Sun H."/>
            <person name="Tritt A."/>
            <person name="Yoshinaga Y."/>
            <person name="Zwiers L.-H."/>
            <person name="Turgeon B."/>
            <person name="Goodwin S."/>
            <person name="Spatafora J."/>
            <person name="Crous P."/>
            <person name="Grigoriev I."/>
        </authorList>
    </citation>
    <scope>NUCLEOTIDE SEQUENCE</scope>
    <source>
        <strain evidence="4">CBS 122681</strain>
    </source>
</reference>
<evidence type="ECO:0000256" key="1">
    <source>
        <dbReference type="ARBA" id="ARBA00022857"/>
    </source>
</evidence>
<protein>
    <recommendedName>
        <fullName evidence="3">NmrA-like domain-containing protein</fullName>
    </recommendedName>
</protein>
<keyword evidence="1" id="KW-0521">NADP</keyword>
<sequence length="322" mass="35349">MTIKQILVIGNRDLSYAIVGALLPPLSHGGDPSPIITVLTNPFQTPYLPPHVPKDKVQHKTTDFTPPSLHSAFVGQDLVICTIAGADYDFQMRIIDAAVAAGVKRFMPHEFGQDSLNIRIQGRTPRTVGRASVIEYLRRLSDNPRSAFTWVAVAVGCILDTALMNGDLGFDLQWQSGALSGTGNERFAATSLARVGLVVARIVGHWDDVENQFLYSAGLFTSAKEVTIFLEKLTASTWTVDYSEIGDCIREGTSRIERGYPDAGMRLLEKSILCDESLRTIDAFEHGSANGLLQLEAESIKAILDRTYHDFQHRGKPKCGCE</sequence>
<dbReference type="EMBL" id="MU004496">
    <property type="protein sequence ID" value="KAF2649347.1"/>
    <property type="molecule type" value="Genomic_DNA"/>
</dbReference>
<dbReference type="Gene3D" id="3.90.25.10">
    <property type="entry name" value="UDP-galactose 4-epimerase, domain 1"/>
    <property type="match status" value="1"/>
</dbReference>
<dbReference type="PANTHER" id="PTHR47706">
    <property type="entry name" value="NMRA-LIKE FAMILY PROTEIN"/>
    <property type="match status" value="1"/>
</dbReference>
<dbReference type="AlphaFoldDB" id="A0A6A6SQT7"/>
<dbReference type="PANTHER" id="PTHR47706:SF10">
    <property type="entry name" value="NMRA-LIKE DOMAIN-CONTAINING PROTEIN"/>
    <property type="match status" value="1"/>
</dbReference>
<evidence type="ECO:0000313" key="5">
    <source>
        <dbReference type="Proteomes" id="UP000799324"/>
    </source>
</evidence>
<dbReference type="Proteomes" id="UP000799324">
    <property type="component" value="Unassembled WGS sequence"/>
</dbReference>
<dbReference type="Gene3D" id="3.40.50.720">
    <property type="entry name" value="NAD(P)-binding Rossmann-like Domain"/>
    <property type="match status" value="1"/>
</dbReference>
<dbReference type="OrthoDB" id="9984533at2759"/>
<dbReference type="InterPro" id="IPR008030">
    <property type="entry name" value="NmrA-like"/>
</dbReference>
<keyword evidence="5" id="KW-1185">Reference proteome</keyword>
<feature type="domain" description="NmrA-like" evidence="3">
    <location>
        <begin position="66"/>
        <end position="118"/>
    </location>
</feature>
<dbReference type="InterPro" id="IPR036291">
    <property type="entry name" value="NAD(P)-bd_dom_sf"/>
</dbReference>
<dbReference type="InterPro" id="IPR051609">
    <property type="entry name" value="NmrA/Isoflavone_reductase-like"/>
</dbReference>
<accession>A0A6A6SQT7</accession>
<name>A0A6A6SQT7_9PLEO</name>
<keyword evidence="2" id="KW-0560">Oxidoreductase</keyword>
<evidence type="ECO:0000256" key="2">
    <source>
        <dbReference type="ARBA" id="ARBA00023002"/>
    </source>
</evidence>
<dbReference type="Pfam" id="PF05368">
    <property type="entry name" value="NmrA"/>
    <property type="match status" value="1"/>
</dbReference>
<evidence type="ECO:0000259" key="3">
    <source>
        <dbReference type="Pfam" id="PF05368"/>
    </source>
</evidence>
<organism evidence="4 5">
    <name type="scientific">Lophiostoma macrostomum CBS 122681</name>
    <dbReference type="NCBI Taxonomy" id="1314788"/>
    <lineage>
        <taxon>Eukaryota</taxon>
        <taxon>Fungi</taxon>
        <taxon>Dikarya</taxon>
        <taxon>Ascomycota</taxon>
        <taxon>Pezizomycotina</taxon>
        <taxon>Dothideomycetes</taxon>
        <taxon>Pleosporomycetidae</taxon>
        <taxon>Pleosporales</taxon>
        <taxon>Lophiostomataceae</taxon>
        <taxon>Lophiostoma</taxon>
    </lineage>
</organism>
<dbReference type="GO" id="GO:0016491">
    <property type="term" value="F:oxidoreductase activity"/>
    <property type="evidence" value="ECO:0007669"/>
    <property type="project" value="UniProtKB-KW"/>
</dbReference>